<organism evidence="1 2">
    <name type="scientific">Nephila pilipes</name>
    <name type="common">Giant wood spider</name>
    <name type="synonym">Nephila maculata</name>
    <dbReference type="NCBI Taxonomy" id="299642"/>
    <lineage>
        <taxon>Eukaryota</taxon>
        <taxon>Metazoa</taxon>
        <taxon>Ecdysozoa</taxon>
        <taxon>Arthropoda</taxon>
        <taxon>Chelicerata</taxon>
        <taxon>Arachnida</taxon>
        <taxon>Araneae</taxon>
        <taxon>Araneomorphae</taxon>
        <taxon>Entelegynae</taxon>
        <taxon>Araneoidea</taxon>
        <taxon>Nephilidae</taxon>
        <taxon>Nephila</taxon>
    </lineage>
</organism>
<gene>
    <name evidence="1" type="ORF">NPIL_131611</name>
</gene>
<name>A0A8X6QI32_NEPPI</name>
<comment type="caution">
    <text evidence="1">The sequence shown here is derived from an EMBL/GenBank/DDBJ whole genome shotgun (WGS) entry which is preliminary data.</text>
</comment>
<proteinExistence type="predicted"/>
<dbReference type="Proteomes" id="UP000887013">
    <property type="component" value="Unassembled WGS sequence"/>
</dbReference>
<sequence>MVAVLINIFGKISKRSRMICCRNSEIEIFTGMPSTLSNKVLKNRVQLSSPSLLYSLIKLPSPFVLYSLIKLSSPPPISNVIFSTLWVHYTHQVPQSPGGRMRKKEACLGFWDVDECSPY</sequence>
<dbReference type="AlphaFoldDB" id="A0A8X6QI32"/>
<protein>
    <submittedName>
        <fullName evidence="1">Uncharacterized protein</fullName>
    </submittedName>
</protein>
<accession>A0A8X6QI32</accession>
<evidence type="ECO:0000313" key="2">
    <source>
        <dbReference type="Proteomes" id="UP000887013"/>
    </source>
</evidence>
<dbReference type="EMBL" id="BMAW01081201">
    <property type="protein sequence ID" value="GFU23345.1"/>
    <property type="molecule type" value="Genomic_DNA"/>
</dbReference>
<keyword evidence="2" id="KW-1185">Reference proteome</keyword>
<evidence type="ECO:0000313" key="1">
    <source>
        <dbReference type="EMBL" id="GFU23345.1"/>
    </source>
</evidence>
<reference evidence="1" key="1">
    <citation type="submission" date="2020-08" db="EMBL/GenBank/DDBJ databases">
        <title>Multicomponent nature underlies the extraordinary mechanical properties of spider dragline silk.</title>
        <authorList>
            <person name="Kono N."/>
            <person name="Nakamura H."/>
            <person name="Mori M."/>
            <person name="Yoshida Y."/>
            <person name="Ohtoshi R."/>
            <person name="Malay A.D."/>
            <person name="Moran D.A.P."/>
            <person name="Tomita M."/>
            <person name="Numata K."/>
            <person name="Arakawa K."/>
        </authorList>
    </citation>
    <scope>NUCLEOTIDE SEQUENCE</scope>
</reference>